<protein>
    <submittedName>
        <fullName evidence="1">Uncharacterized protein</fullName>
    </submittedName>
</protein>
<evidence type="ECO:0000313" key="2">
    <source>
        <dbReference type="Proteomes" id="UP000268233"/>
    </source>
</evidence>
<dbReference type="EMBL" id="RBWW01000001">
    <property type="protein sequence ID" value="RKS83204.1"/>
    <property type="molecule type" value="Genomic_DNA"/>
</dbReference>
<organism evidence="1 2">
    <name type="scientific">Haloarcula quadrata</name>
    <dbReference type="NCBI Taxonomy" id="182779"/>
    <lineage>
        <taxon>Archaea</taxon>
        <taxon>Methanobacteriati</taxon>
        <taxon>Methanobacteriota</taxon>
        <taxon>Stenosarchaea group</taxon>
        <taxon>Halobacteria</taxon>
        <taxon>Halobacteriales</taxon>
        <taxon>Haloarculaceae</taxon>
        <taxon>Haloarcula</taxon>
    </lineage>
</organism>
<reference evidence="1 2" key="1">
    <citation type="submission" date="2018-10" db="EMBL/GenBank/DDBJ databases">
        <title>Genomic Encyclopedia of Archaeal and Bacterial Type Strains, Phase II (KMG-II): from individual species to whole genera.</title>
        <authorList>
            <person name="Goeker M."/>
        </authorList>
    </citation>
    <scope>NUCLEOTIDE SEQUENCE [LARGE SCALE GENOMIC DNA]</scope>
    <source>
        <strain evidence="1 2">DSM 11927</strain>
    </source>
</reference>
<name>A0A495R806_9EURY</name>
<accession>A0A495R806</accession>
<keyword evidence="2" id="KW-1185">Reference proteome</keyword>
<comment type="caution">
    <text evidence="1">The sequence shown here is derived from an EMBL/GenBank/DDBJ whole genome shotgun (WGS) entry which is preliminary data.</text>
</comment>
<dbReference type="AlphaFoldDB" id="A0A495R806"/>
<dbReference type="Proteomes" id="UP000268233">
    <property type="component" value="Unassembled WGS sequence"/>
</dbReference>
<sequence>MLLYARYLPGRRVLLPASSGNQRQKLCHNSYTGLSSRPCLTRSGRLTDCSVQYQVATTQSLISIVSLLAEQTGLVTNCGRKYEDEAVNGDESEKQYRSGRRWTHDRGCAYRHRQDTHDGLGSEAVA</sequence>
<gene>
    <name evidence="1" type="ORF">BDK61_2538</name>
</gene>
<proteinExistence type="predicted"/>
<evidence type="ECO:0000313" key="1">
    <source>
        <dbReference type="EMBL" id="RKS83204.1"/>
    </source>
</evidence>